<feature type="domain" description="SCP" evidence="6">
    <location>
        <begin position="201"/>
        <end position="314"/>
    </location>
</feature>
<accession>A0A0G0QY38</accession>
<name>A0A0G0QY38_9BACT</name>
<evidence type="ECO:0000313" key="8">
    <source>
        <dbReference type="Proteomes" id="UP000034881"/>
    </source>
</evidence>
<evidence type="ECO:0000313" key="7">
    <source>
        <dbReference type="EMBL" id="KKR42366.1"/>
    </source>
</evidence>
<gene>
    <name evidence="7" type="ORF">UT77_C0002G0019</name>
</gene>
<dbReference type="Pfam" id="PF00188">
    <property type="entry name" value="CAP"/>
    <property type="match status" value="1"/>
</dbReference>
<keyword evidence="3 5" id="KW-1133">Transmembrane helix</keyword>
<evidence type="ECO:0000259" key="6">
    <source>
        <dbReference type="Pfam" id="PF00188"/>
    </source>
</evidence>
<dbReference type="InterPro" id="IPR003825">
    <property type="entry name" value="Colicin-V_CvpA"/>
</dbReference>
<dbReference type="PANTHER" id="PTHR31157:SF1">
    <property type="entry name" value="SCP DOMAIN-CONTAINING PROTEIN"/>
    <property type="match status" value="1"/>
</dbReference>
<feature type="transmembrane region" description="Helical" evidence="5">
    <location>
        <begin position="31"/>
        <end position="49"/>
    </location>
</feature>
<evidence type="ECO:0000256" key="3">
    <source>
        <dbReference type="ARBA" id="ARBA00022989"/>
    </source>
</evidence>
<dbReference type="GO" id="GO:0009403">
    <property type="term" value="P:toxin biosynthetic process"/>
    <property type="evidence" value="ECO:0007669"/>
    <property type="project" value="InterPro"/>
</dbReference>
<organism evidence="7 8">
    <name type="scientific">Candidatus Daviesbacteria bacterium GW2011_GWC2_40_12</name>
    <dbReference type="NCBI Taxonomy" id="1618431"/>
    <lineage>
        <taxon>Bacteria</taxon>
        <taxon>Candidatus Daviesiibacteriota</taxon>
    </lineage>
</organism>
<dbReference type="CDD" id="cd05379">
    <property type="entry name" value="CAP_bacterial"/>
    <property type="match status" value="1"/>
</dbReference>
<dbReference type="AlphaFoldDB" id="A0A0G0QY38"/>
<evidence type="ECO:0000256" key="1">
    <source>
        <dbReference type="ARBA" id="ARBA00004141"/>
    </source>
</evidence>
<dbReference type="InterPro" id="IPR014044">
    <property type="entry name" value="CAP_dom"/>
</dbReference>
<evidence type="ECO:0000256" key="4">
    <source>
        <dbReference type="ARBA" id="ARBA00023136"/>
    </source>
</evidence>
<dbReference type="InterPro" id="IPR035940">
    <property type="entry name" value="CAP_sf"/>
</dbReference>
<dbReference type="GO" id="GO:0016020">
    <property type="term" value="C:membrane"/>
    <property type="evidence" value="ECO:0007669"/>
    <property type="project" value="UniProtKB-SubCell"/>
</dbReference>
<reference evidence="7 8" key="1">
    <citation type="journal article" date="2015" name="Nature">
        <title>rRNA introns, odd ribosomes, and small enigmatic genomes across a large radiation of phyla.</title>
        <authorList>
            <person name="Brown C.T."/>
            <person name="Hug L.A."/>
            <person name="Thomas B.C."/>
            <person name="Sharon I."/>
            <person name="Castelle C.J."/>
            <person name="Singh A."/>
            <person name="Wilkins M.J."/>
            <person name="Williams K.H."/>
            <person name="Banfield J.F."/>
        </authorList>
    </citation>
    <scope>NUCLEOTIDE SEQUENCE [LARGE SCALE GENOMIC DNA]</scope>
</reference>
<comment type="subcellular location">
    <subcellularLocation>
        <location evidence="1">Membrane</location>
        <topology evidence="1">Multi-pass membrane protein</topology>
    </subcellularLocation>
</comment>
<protein>
    <submittedName>
        <fullName evidence="7">SCP-like protein extracellular</fullName>
    </submittedName>
</protein>
<dbReference type="Gene3D" id="3.40.33.10">
    <property type="entry name" value="CAP"/>
    <property type="match status" value="1"/>
</dbReference>
<feature type="transmembrane region" description="Helical" evidence="5">
    <location>
        <begin position="61"/>
        <end position="87"/>
    </location>
</feature>
<dbReference type="PANTHER" id="PTHR31157">
    <property type="entry name" value="SCP DOMAIN-CONTAINING PROTEIN"/>
    <property type="match status" value="1"/>
</dbReference>
<keyword evidence="2 5" id="KW-0812">Transmembrane</keyword>
<keyword evidence="4 5" id="KW-0472">Membrane</keyword>
<evidence type="ECO:0000256" key="2">
    <source>
        <dbReference type="ARBA" id="ARBA00022692"/>
    </source>
</evidence>
<evidence type="ECO:0000256" key="5">
    <source>
        <dbReference type="SAM" id="Phobius"/>
    </source>
</evidence>
<dbReference type="EMBL" id="LBYB01000002">
    <property type="protein sequence ID" value="KKR42366.1"/>
    <property type="molecule type" value="Genomic_DNA"/>
</dbReference>
<sequence length="316" mass="34957">MNWVDFVIVGALIFFALTAIGRSFLSELLDLISFLLAGFLSFLYYNLPAKFFESQFQIPHGLSLVLGFMVVWFFSEIFFFLMVRLLLPVLPAVKIPGSKILSMVPAALRGLVFISLALVLTSTFPIQPVIKKSVLESVLGSKILKYAYNLEAPVKSVFGGVANDSLTFLTIKPKTDERVNLGFQTSQLTADPVNEAAMTGLVNKERSLRGLNILVSDQKLRDVARLHSEDMFKRGYFSHFSPEEATVADRVQKAGVNFLVVGENLAYAPGLELAHKGLMNSEGHRVNILSEDYHKIGIGVMDGGVYGMMFTQVFSN</sequence>
<dbReference type="SUPFAM" id="SSF55797">
    <property type="entry name" value="PR-1-like"/>
    <property type="match status" value="1"/>
</dbReference>
<proteinExistence type="predicted"/>
<comment type="caution">
    <text evidence="7">The sequence shown here is derived from an EMBL/GenBank/DDBJ whole genome shotgun (WGS) entry which is preliminary data.</text>
</comment>
<dbReference type="Proteomes" id="UP000034881">
    <property type="component" value="Unassembled WGS sequence"/>
</dbReference>
<dbReference type="Pfam" id="PF02674">
    <property type="entry name" value="Colicin_V"/>
    <property type="match status" value="1"/>
</dbReference>